<accession>M4VG71</accession>
<evidence type="ECO:0000256" key="10">
    <source>
        <dbReference type="ARBA" id="ARBA00023136"/>
    </source>
</evidence>
<keyword evidence="9" id="KW-0482">Metalloprotease</keyword>
<evidence type="ECO:0000256" key="2">
    <source>
        <dbReference type="ARBA" id="ARBA00004141"/>
    </source>
</evidence>
<dbReference type="GO" id="GO:0016020">
    <property type="term" value="C:membrane"/>
    <property type="evidence" value="ECO:0007669"/>
    <property type="project" value="UniProtKB-SubCell"/>
</dbReference>
<evidence type="ECO:0000256" key="9">
    <source>
        <dbReference type="ARBA" id="ARBA00023049"/>
    </source>
</evidence>
<feature type="domain" description="PDZ" evidence="12">
    <location>
        <begin position="114"/>
        <end position="183"/>
    </location>
</feature>
<keyword evidence="13" id="KW-0132">Cell division</keyword>
<dbReference type="OrthoDB" id="9782003at2"/>
<feature type="transmembrane region" description="Helical" evidence="11">
    <location>
        <begin position="95"/>
        <end position="120"/>
    </location>
</feature>
<keyword evidence="4 13" id="KW-0645">Protease</keyword>
<reference evidence="13 14" key="1">
    <citation type="journal article" date="2013" name="ISME J.">
        <title>By their genes ye shall know them: genomic signatures of predatory bacteria.</title>
        <authorList>
            <person name="Pasternak Z."/>
            <person name="Pietrokovski S."/>
            <person name="Rotem O."/>
            <person name="Gophna U."/>
            <person name="Lurie-Weinberger M.N."/>
            <person name="Jurkevitch E."/>
        </authorList>
    </citation>
    <scope>NUCLEOTIDE SEQUENCE [LARGE SCALE GENOMIC DNA]</scope>
    <source>
        <strain evidence="13">EPB</strain>
    </source>
</reference>
<proteinExistence type="inferred from homology"/>
<evidence type="ECO:0000256" key="6">
    <source>
        <dbReference type="ARBA" id="ARBA00022801"/>
    </source>
</evidence>
<dbReference type="SUPFAM" id="SSF50156">
    <property type="entry name" value="PDZ domain-like"/>
    <property type="match status" value="1"/>
</dbReference>
<evidence type="ECO:0000256" key="3">
    <source>
        <dbReference type="ARBA" id="ARBA00007931"/>
    </source>
</evidence>
<keyword evidence="13" id="KW-0131">Cell cycle</keyword>
<dbReference type="RefSeq" id="WP_015466593.1">
    <property type="nucleotide sequence ID" value="NC_020812.1"/>
</dbReference>
<evidence type="ECO:0000256" key="1">
    <source>
        <dbReference type="ARBA" id="ARBA00001947"/>
    </source>
</evidence>
<evidence type="ECO:0000256" key="11">
    <source>
        <dbReference type="SAM" id="Phobius"/>
    </source>
</evidence>
<dbReference type="AlphaFoldDB" id="M4VG71"/>
<dbReference type="PANTHER" id="PTHR42837:SF2">
    <property type="entry name" value="MEMBRANE METALLOPROTEASE ARASP2, CHLOROPLASTIC-RELATED"/>
    <property type="match status" value="1"/>
</dbReference>
<sequence length="434" mass="48297">MLAVDSQIIFTLLFLLSLGVVFLAHEAGHLLMARLLGVHVARVSLGFGREVWGRTDKYGTRWSIKIFPFSGMVQLTDPDRETPDDFARRPAWFRFFMVLAGPAASFFFAYVLFVGFYALIGQPSTRPIVTAVQVGSPADRAGILPGDQIILFQGHSVERYEEIVHALRTPMDEAVSLRLMRGDSVMDMAVTPGWDEYTDLRGFDRAHGRLGTIAQHNPMDLSAVRAVDGVPTPTRQAAFAALKPHVGKIVVLDLFSTNGRAVPYRVYIDPETNADLALATMPDPAVLYMGRLRGDMYRPQTFEQAVITGWRDFTRLARGAFGTFRDVWPLDRTTITPETQVIGDGLRLVAGVHGVLFMMALLSIMIGLLNLIPLPGLDGYWILRYAMEAITGPDTTRAFYPYIWRIMIFVMVLAWLMANLDGLHHILPAPASLT</sequence>
<dbReference type="SMART" id="SM00228">
    <property type="entry name" value="PDZ"/>
    <property type="match status" value="1"/>
</dbReference>
<dbReference type="GO" id="GO:0004222">
    <property type="term" value="F:metalloendopeptidase activity"/>
    <property type="evidence" value="ECO:0007669"/>
    <property type="project" value="InterPro"/>
</dbReference>
<dbReference type="InterPro" id="IPR004387">
    <property type="entry name" value="Pept_M50_Zn"/>
</dbReference>
<comment type="subcellular location">
    <subcellularLocation>
        <location evidence="2">Membrane</location>
        <topology evidence="2">Multi-pass membrane protein</topology>
    </subcellularLocation>
</comment>
<dbReference type="InterPro" id="IPR041489">
    <property type="entry name" value="PDZ_6"/>
</dbReference>
<keyword evidence="10 11" id="KW-0472">Membrane</keyword>
<dbReference type="InterPro" id="IPR036034">
    <property type="entry name" value="PDZ_sf"/>
</dbReference>
<dbReference type="GO" id="GO:0006508">
    <property type="term" value="P:proteolysis"/>
    <property type="evidence" value="ECO:0007669"/>
    <property type="project" value="UniProtKB-KW"/>
</dbReference>
<dbReference type="EMBL" id="CP003538">
    <property type="protein sequence ID" value="AGH97031.1"/>
    <property type="molecule type" value="Genomic_DNA"/>
</dbReference>
<dbReference type="Pfam" id="PF17820">
    <property type="entry name" value="PDZ_6"/>
    <property type="match status" value="1"/>
</dbReference>
<dbReference type="HOGENOM" id="CLU_631362_0_0_5"/>
<feature type="transmembrane region" description="Helical" evidence="11">
    <location>
        <begin position="398"/>
        <end position="418"/>
    </location>
</feature>
<dbReference type="PANTHER" id="PTHR42837">
    <property type="entry name" value="REGULATOR OF SIGMA-E PROTEASE RSEP"/>
    <property type="match status" value="1"/>
</dbReference>
<comment type="similarity">
    <text evidence="3">Belongs to the peptidase M50B family.</text>
</comment>
<dbReference type="Pfam" id="PF02163">
    <property type="entry name" value="Peptidase_M50"/>
    <property type="match status" value="1"/>
</dbReference>
<evidence type="ECO:0000256" key="7">
    <source>
        <dbReference type="ARBA" id="ARBA00022833"/>
    </source>
</evidence>
<feature type="transmembrane region" description="Helical" evidence="11">
    <location>
        <begin position="355"/>
        <end position="377"/>
    </location>
</feature>
<keyword evidence="7" id="KW-0862">Zinc</keyword>
<dbReference type="STRING" id="349215.A11S_195"/>
<evidence type="ECO:0000313" key="14">
    <source>
        <dbReference type="Proteomes" id="UP000011932"/>
    </source>
</evidence>
<evidence type="ECO:0000256" key="5">
    <source>
        <dbReference type="ARBA" id="ARBA00022692"/>
    </source>
</evidence>
<protein>
    <submittedName>
        <fullName evidence="13">Intramembrane protease RasP/YluC, implicated in cell division based on FtsL cleavage</fullName>
    </submittedName>
</protein>
<name>M4VG71_9BACT</name>
<evidence type="ECO:0000256" key="4">
    <source>
        <dbReference type="ARBA" id="ARBA00022670"/>
    </source>
</evidence>
<evidence type="ECO:0000256" key="8">
    <source>
        <dbReference type="ARBA" id="ARBA00022989"/>
    </source>
</evidence>
<gene>
    <name evidence="13" type="ORF">A11S_195</name>
</gene>
<keyword evidence="6" id="KW-0378">Hydrolase</keyword>
<dbReference type="GO" id="GO:0051301">
    <property type="term" value="P:cell division"/>
    <property type="evidence" value="ECO:0007669"/>
    <property type="project" value="UniProtKB-KW"/>
</dbReference>
<keyword evidence="5 11" id="KW-0812">Transmembrane</keyword>
<keyword evidence="8 11" id="KW-1133">Transmembrane helix</keyword>
<dbReference type="Proteomes" id="UP000011932">
    <property type="component" value="Chromosome"/>
</dbReference>
<comment type="cofactor">
    <cofactor evidence="1">
        <name>Zn(2+)</name>
        <dbReference type="ChEBI" id="CHEBI:29105"/>
    </cofactor>
</comment>
<feature type="transmembrane region" description="Helical" evidence="11">
    <location>
        <begin position="6"/>
        <end position="24"/>
    </location>
</feature>
<evidence type="ECO:0000313" key="13">
    <source>
        <dbReference type="EMBL" id="AGH97031.1"/>
    </source>
</evidence>
<organism evidence="13 14">
    <name type="scientific">Micavibrio aeruginosavorus EPB</name>
    <dbReference type="NCBI Taxonomy" id="349215"/>
    <lineage>
        <taxon>Bacteria</taxon>
        <taxon>Pseudomonadati</taxon>
        <taxon>Bdellovibrionota</taxon>
        <taxon>Bdellovibrionia</taxon>
        <taxon>Bdellovibrionales</taxon>
        <taxon>Pseudobdellovibrionaceae</taxon>
        <taxon>Micavibrio</taxon>
    </lineage>
</organism>
<evidence type="ECO:0000259" key="12">
    <source>
        <dbReference type="SMART" id="SM00228"/>
    </source>
</evidence>
<dbReference type="Gene3D" id="2.30.42.10">
    <property type="match status" value="1"/>
</dbReference>
<dbReference type="InterPro" id="IPR008915">
    <property type="entry name" value="Peptidase_M50"/>
</dbReference>
<dbReference type="KEGG" id="man:A11S_195"/>
<dbReference type="InterPro" id="IPR001478">
    <property type="entry name" value="PDZ"/>
</dbReference>